<comment type="subcellular location">
    <subcellularLocation>
        <location evidence="1 6">Nucleus</location>
    </subcellularLocation>
</comment>
<dbReference type="GO" id="GO:0001228">
    <property type="term" value="F:DNA-binding transcription activator activity, RNA polymerase II-specific"/>
    <property type="evidence" value="ECO:0007669"/>
    <property type="project" value="TreeGrafter"/>
</dbReference>
<keyword evidence="3 6" id="KW-0238">DNA-binding</keyword>
<keyword evidence="4" id="KW-0804">Transcription</keyword>
<accession>A0A8J9ZGX1</accession>
<sequence>MATMTQEVDNSKRSVVVLQNEALYRNTYSSRDEDEAWRSYLENPLTAATTAMLNINGDEDSAAALGLLYDYYKDCNPSSIAAPLGVPKEKRMNANFVTRTPMGPPETEQPSRDLTMLRNVPLADAITSSGFDGHHAHSSPIATQPPTASPLTVRADHHIHIHKPDHSPMIVAKPDELDRTPDSAYSEATFKDHQQEHDVLGDDMSAFQVFNYNISQVNMAAAHVQRRQQPELLQQVITETQIMPPPEAINGIAFEYILEAPKSLRQKPGEASMSYVNKGQFYAVTLTEAGSSPWRYHSTKVRSVIQVVFGDGRSEEEQLKHWRYWHARQHTARQRIIDMADYKESTNVIENIDEIAHNAIAFSWDVRETGKVFISVNCLSTDFSSQKGIKGLPLNLQIDTYTDYYKGATPVHRAYVQIKVFCDKGAERKIRDEVRKISKKKQSEEIKSQIPSHKRNELAYFKPMADLKTPPVLFVPDFIPAARAPPQITQPVTFGLTPTFDRGMKRSFSEDSAYSPESSPTSAAKVANKSVLLYVRKEEDDVYDALMLREPSVQGLLSAVEEKYKVPIDKVSKVFKKSKKGILVNIDDNIIEHYCNEDTFIIELQEETDGNVKVILTEVQDTP</sequence>
<keyword evidence="5 6" id="KW-0539">Nucleus</keyword>
<dbReference type="PANTHER" id="PTHR11037:SF20">
    <property type="entry name" value="PROTEIN GRAINYHEAD"/>
    <property type="match status" value="1"/>
</dbReference>
<evidence type="ECO:0000256" key="2">
    <source>
        <dbReference type="ARBA" id="ARBA00023015"/>
    </source>
</evidence>
<evidence type="ECO:0000313" key="9">
    <source>
        <dbReference type="Proteomes" id="UP000838412"/>
    </source>
</evidence>
<dbReference type="Pfam" id="PF04516">
    <property type="entry name" value="CP2"/>
    <property type="match status" value="1"/>
</dbReference>
<dbReference type="EMBL" id="OV696687">
    <property type="protein sequence ID" value="CAH1253226.1"/>
    <property type="molecule type" value="Genomic_DNA"/>
</dbReference>
<evidence type="ECO:0000256" key="5">
    <source>
        <dbReference type="ARBA" id="ARBA00023242"/>
    </source>
</evidence>
<evidence type="ECO:0000256" key="6">
    <source>
        <dbReference type="PROSITE-ProRule" id="PRU01313"/>
    </source>
</evidence>
<gene>
    <name evidence="8" type="primary">GRHL1</name>
    <name evidence="8" type="ORF">BLAG_LOCUS13065</name>
</gene>
<dbReference type="AlphaFoldDB" id="A0A8J9ZGX1"/>
<dbReference type="PROSITE" id="PS51968">
    <property type="entry name" value="GRH_CP2_DB"/>
    <property type="match status" value="1"/>
</dbReference>
<organism evidence="8 9">
    <name type="scientific">Branchiostoma lanceolatum</name>
    <name type="common">Common lancelet</name>
    <name type="synonym">Amphioxus lanceolatum</name>
    <dbReference type="NCBI Taxonomy" id="7740"/>
    <lineage>
        <taxon>Eukaryota</taxon>
        <taxon>Metazoa</taxon>
        <taxon>Chordata</taxon>
        <taxon>Cephalochordata</taxon>
        <taxon>Leptocardii</taxon>
        <taxon>Amphioxiformes</taxon>
        <taxon>Branchiostomatidae</taxon>
        <taxon>Branchiostoma</taxon>
    </lineage>
</organism>
<protein>
    <submittedName>
        <fullName evidence="8">GRHL1 protein</fullName>
    </submittedName>
</protein>
<evidence type="ECO:0000256" key="3">
    <source>
        <dbReference type="ARBA" id="ARBA00023125"/>
    </source>
</evidence>
<evidence type="ECO:0000313" key="8">
    <source>
        <dbReference type="EMBL" id="CAH1253226.1"/>
    </source>
</evidence>
<feature type="domain" description="Grh/CP2 DB" evidence="7">
    <location>
        <begin position="250"/>
        <end position="475"/>
    </location>
</feature>
<evidence type="ECO:0000259" key="7">
    <source>
        <dbReference type="PROSITE" id="PS51968"/>
    </source>
</evidence>
<dbReference type="InterPro" id="IPR057520">
    <property type="entry name" value="GRHL1/CP2_C"/>
</dbReference>
<reference evidence="8" key="1">
    <citation type="submission" date="2022-01" db="EMBL/GenBank/DDBJ databases">
        <authorList>
            <person name="Braso-Vives M."/>
        </authorList>
    </citation>
    <scope>NUCLEOTIDE SEQUENCE</scope>
</reference>
<proteinExistence type="predicted"/>
<dbReference type="PANTHER" id="PTHR11037">
    <property type="entry name" value="TRANSCRIPTION FACTOR CP2"/>
    <property type="match status" value="1"/>
</dbReference>
<dbReference type="InterPro" id="IPR040167">
    <property type="entry name" value="TF_CP2-like"/>
</dbReference>
<dbReference type="GO" id="GO:0000978">
    <property type="term" value="F:RNA polymerase II cis-regulatory region sequence-specific DNA binding"/>
    <property type="evidence" value="ECO:0007669"/>
    <property type="project" value="TreeGrafter"/>
</dbReference>
<dbReference type="Proteomes" id="UP000838412">
    <property type="component" value="Chromosome 2"/>
</dbReference>
<keyword evidence="2" id="KW-0805">Transcription regulation</keyword>
<dbReference type="Pfam" id="PF25416">
    <property type="entry name" value="GRHL1_C"/>
    <property type="match status" value="1"/>
</dbReference>
<dbReference type="GO" id="GO:0005634">
    <property type="term" value="C:nucleus"/>
    <property type="evidence" value="ECO:0007669"/>
    <property type="project" value="UniProtKB-SubCell"/>
</dbReference>
<evidence type="ECO:0000256" key="1">
    <source>
        <dbReference type="ARBA" id="ARBA00004123"/>
    </source>
</evidence>
<evidence type="ECO:0000256" key="4">
    <source>
        <dbReference type="ARBA" id="ARBA00023163"/>
    </source>
</evidence>
<keyword evidence="9" id="KW-1185">Reference proteome</keyword>
<dbReference type="InterPro" id="IPR007604">
    <property type="entry name" value="CP2"/>
</dbReference>
<name>A0A8J9ZGX1_BRALA</name>
<dbReference type="OrthoDB" id="7680836at2759"/>